<gene>
    <name evidence="2" type="primary">ORF54421</name>
</gene>
<reference evidence="2" key="1">
    <citation type="submission" date="2014-12" db="EMBL/GenBank/DDBJ databases">
        <title>Insight into the proteome of Arion vulgaris.</title>
        <authorList>
            <person name="Aradska J."/>
            <person name="Bulat T."/>
            <person name="Smidak R."/>
            <person name="Sarate P."/>
            <person name="Gangsoo J."/>
            <person name="Sialana F."/>
            <person name="Bilban M."/>
            <person name="Lubec G."/>
        </authorList>
    </citation>
    <scope>NUCLEOTIDE SEQUENCE</scope>
    <source>
        <tissue evidence="2">Skin</tissue>
    </source>
</reference>
<accession>A0A0B6Z9P8</accession>
<proteinExistence type="predicted"/>
<name>A0A0B6Z9P8_9EUPU</name>
<protein>
    <submittedName>
        <fullName evidence="2">Uncharacterized protein</fullName>
    </submittedName>
</protein>
<dbReference type="AlphaFoldDB" id="A0A0B6Z9P8"/>
<organism evidence="2">
    <name type="scientific">Arion vulgaris</name>
    <dbReference type="NCBI Taxonomy" id="1028688"/>
    <lineage>
        <taxon>Eukaryota</taxon>
        <taxon>Metazoa</taxon>
        <taxon>Spiralia</taxon>
        <taxon>Lophotrochozoa</taxon>
        <taxon>Mollusca</taxon>
        <taxon>Gastropoda</taxon>
        <taxon>Heterobranchia</taxon>
        <taxon>Euthyneura</taxon>
        <taxon>Panpulmonata</taxon>
        <taxon>Eupulmonata</taxon>
        <taxon>Stylommatophora</taxon>
        <taxon>Helicina</taxon>
        <taxon>Arionoidea</taxon>
        <taxon>Arionidae</taxon>
        <taxon>Arion</taxon>
    </lineage>
</organism>
<dbReference type="EMBL" id="HACG01018388">
    <property type="protein sequence ID" value="CEK65253.1"/>
    <property type="molecule type" value="Transcribed_RNA"/>
</dbReference>
<evidence type="ECO:0000256" key="1">
    <source>
        <dbReference type="SAM" id="MobiDB-lite"/>
    </source>
</evidence>
<sequence length="69" mass="8170">MDNTNPPKCIDYSSIKETTFFWQGKSFNETRDHKVGLIIRNKAVKFDQPMEQKDTQDPHSNRNEPIQHH</sequence>
<evidence type="ECO:0000313" key="2">
    <source>
        <dbReference type="EMBL" id="CEK65253.1"/>
    </source>
</evidence>
<feature type="region of interest" description="Disordered" evidence="1">
    <location>
        <begin position="46"/>
        <end position="69"/>
    </location>
</feature>